<dbReference type="SUPFAM" id="SSF57850">
    <property type="entry name" value="RING/U-box"/>
    <property type="match status" value="1"/>
</dbReference>
<evidence type="ECO:0000313" key="1">
    <source>
        <dbReference type="EMBL" id="KAL5103651.1"/>
    </source>
</evidence>
<reference evidence="1 2" key="1">
    <citation type="journal article" date="2022" name="Front. Cell. Infect. Microbiol.">
        <title>The Genomes of Two Strains of Taenia crassiceps the Animal Model for the Study of Human Cysticercosis.</title>
        <authorList>
            <person name="Bobes R.J."/>
            <person name="Estrada K."/>
            <person name="Rios-Valencia D.G."/>
            <person name="Calderon-Gallegos A."/>
            <person name="de la Torre P."/>
            <person name="Carrero J.C."/>
            <person name="Sanchez-Flores A."/>
            <person name="Laclette J.P."/>
        </authorList>
    </citation>
    <scope>NUCLEOTIDE SEQUENCE [LARGE SCALE GENOMIC DNA]</scope>
    <source>
        <strain evidence="1">WFUcys</strain>
    </source>
</reference>
<dbReference type="Proteomes" id="UP001651158">
    <property type="component" value="Unassembled WGS sequence"/>
</dbReference>
<protein>
    <recommendedName>
        <fullName evidence="3">RING-type domain-containing protein</fullName>
    </recommendedName>
</protein>
<gene>
    <name evidence="1" type="ORF">TcWFU_001671</name>
</gene>
<name>A0ABR4Q1V1_9CEST</name>
<accession>A0ABR4Q1V1</accession>
<dbReference type="Gene3D" id="3.30.40.10">
    <property type="entry name" value="Zinc/RING finger domain, C3HC4 (zinc finger)"/>
    <property type="match status" value="1"/>
</dbReference>
<dbReference type="EMBL" id="JAKROA010000016">
    <property type="protein sequence ID" value="KAL5103651.1"/>
    <property type="molecule type" value="Genomic_DNA"/>
</dbReference>
<dbReference type="InterPro" id="IPR013083">
    <property type="entry name" value="Znf_RING/FYVE/PHD"/>
</dbReference>
<organism evidence="1 2">
    <name type="scientific">Taenia crassiceps</name>
    <dbReference type="NCBI Taxonomy" id="6207"/>
    <lineage>
        <taxon>Eukaryota</taxon>
        <taxon>Metazoa</taxon>
        <taxon>Spiralia</taxon>
        <taxon>Lophotrochozoa</taxon>
        <taxon>Platyhelminthes</taxon>
        <taxon>Cestoda</taxon>
        <taxon>Eucestoda</taxon>
        <taxon>Cyclophyllidea</taxon>
        <taxon>Taeniidae</taxon>
        <taxon>Taenia</taxon>
    </lineage>
</organism>
<comment type="caution">
    <text evidence="1">The sequence shown here is derived from an EMBL/GenBank/DDBJ whole genome shotgun (WGS) entry which is preliminary data.</text>
</comment>
<proteinExistence type="predicted"/>
<evidence type="ECO:0000313" key="2">
    <source>
        <dbReference type="Proteomes" id="UP001651158"/>
    </source>
</evidence>
<sequence length="221" mass="24408">MEKVEGEERCALCYAICDIPQTLPCGDIVCGHHCPSIVLGQQCPVCKKIFIPEHILRVSYLTGHETASPSGDESMIEVKDNWYGMGTKRGRERYIASPCEGFQLDSGLRINGLNVGQTGSLKHDIMAKLANVRLKILIKTGQGGVFRLAIFPPQCTLIDYRILWLRAELIGKRRLDSCSRLPCVHEQATRPEVGDAPGAEVTATSARNWTLTTTPNPFLQT</sequence>
<evidence type="ECO:0008006" key="3">
    <source>
        <dbReference type="Google" id="ProtNLM"/>
    </source>
</evidence>
<keyword evidence="2" id="KW-1185">Reference proteome</keyword>